<comment type="similarity">
    <text evidence="1">Belongs to the UPF0337 (CsbD) family.</text>
</comment>
<evidence type="ECO:0000256" key="1">
    <source>
        <dbReference type="ARBA" id="ARBA00009129"/>
    </source>
</evidence>
<feature type="domain" description="CsbD-like" evidence="3">
    <location>
        <begin position="5"/>
        <end position="56"/>
    </location>
</feature>
<dbReference type="EMBL" id="PUEV01000120">
    <property type="protein sequence ID" value="PQM49901.1"/>
    <property type="molecule type" value="Genomic_DNA"/>
</dbReference>
<proteinExistence type="inferred from homology"/>
<dbReference type="AlphaFoldDB" id="A0A9X7NWH1"/>
<dbReference type="SUPFAM" id="SSF69047">
    <property type="entry name" value="Hypothetical protein YjbJ"/>
    <property type="match status" value="1"/>
</dbReference>
<feature type="region of interest" description="Disordered" evidence="2">
    <location>
        <begin position="1"/>
        <end position="57"/>
    </location>
</feature>
<sequence length="57" mass="5833">MGLADKARNAAQDVAGKAKEAAGKVTGDDDLKNEGKADQGESSLKKAGENVKDAFRG</sequence>
<gene>
    <name evidence="4" type="ORF">C5U48_23255</name>
</gene>
<evidence type="ECO:0000256" key="2">
    <source>
        <dbReference type="SAM" id="MobiDB-lite"/>
    </source>
</evidence>
<keyword evidence="5" id="KW-1185">Reference proteome</keyword>
<dbReference type="InterPro" id="IPR036629">
    <property type="entry name" value="YjbJ_sf"/>
</dbReference>
<evidence type="ECO:0000259" key="3">
    <source>
        <dbReference type="Pfam" id="PF05532"/>
    </source>
</evidence>
<organism evidence="4 5">
    <name type="scientific">Mycolicibacter virginiensis</name>
    <dbReference type="NCBI Taxonomy" id="1795032"/>
    <lineage>
        <taxon>Bacteria</taxon>
        <taxon>Bacillati</taxon>
        <taxon>Actinomycetota</taxon>
        <taxon>Actinomycetes</taxon>
        <taxon>Mycobacteriales</taxon>
        <taxon>Mycobacteriaceae</taxon>
        <taxon>Mycolicibacter</taxon>
    </lineage>
</organism>
<dbReference type="Pfam" id="PF05532">
    <property type="entry name" value="CsbD"/>
    <property type="match status" value="1"/>
</dbReference>
<evidence type="ECO:0000313" key="5">
    <source>
        <dbReference type="Proteomes" id="UP000237911"/>
    </source>
</evidence>
<feature type="compositionally biased region" description="Basic and acidic residues" evidence="2">
    <location>
        <begin position="16"/>
        <end position="57"/>
    </location>
</feature>
<comment type="caution">
    <text evidence="4">The sequence shown here is derived from an EMBL/GenBank/DDBJ whole genome shotgun (WGS) entry which is preliminary data.</text>
</comment>
<name>A0A9X7NWH1_9MYCO</name>
<accession>A0A9X7NWH1</accession>
<dbReference type="Proteomes" id="UP000237911">
    <property type="component" value="Unassembled WGS sequence"/>
</dbReference>
<dbReference type="InterPro" id="IPR008462">
    <property type="entry name" value="CsbD"/>
</dbReference>
<reference evidence="4 5" key="1">
    <citation type="submission" date="2018-02" db="EMBL/GenBank/DDBJ databases">
        <title>Draft genome sequence of Mycobacterium virginiense isolated from mud of a swine farm in Japan.</title>
        <authorList>
            <person name="Ohya K."/>
        </authorList>
    </citation>
    <scope>NUCLEOTIDE SEQUENCE [LARGE SCALE GENOMIC DNA]</scope>
    <source>
        <strain evidence="4 5">GF75</strain>
    </source>
</reference>
<dbReference type="Gene3D" id="1.10.1470.10">
    <property type="entry name" value="YjbJ"/>
    <property type="match status" value="1"/>
</dbReference>
<protein>
    <submittedName>
        <fullName evidence="4">CsbD family protein</fullName>
    </submittedName>
</protein>
<evidence type="ECO:0000313" key="4">
    <source>
        <dbReference type="EMBL" id="PQM49901.1"/>
    </source>
</evidence>
<dbReference type="RefSeq" id="WP_105295859.1">
    <property type="nucleotide sequence ID" value="NZ_PUEV01000120.1"/>
</dbReference>